<evidence type="ECO:0000259" key="1">
    <source>
        <dbReference type="Pfam" id="PF00535"/>
    </source>
</evidence>
<dbReference type="AlphaFoldDB" id="U2ZFW0"/>
<dbReference type="InterPro" id="IPR001173">
    <property type="entry name" value="Glyco_trans_2-like"/>
</dbReference>
<sequence length="249" mass="28729">MKELVSIITPCFKPDDRILETIRSVQAQTYQNYEHIIIDDATPGSLPQEMVDVIALDPRIKLIRRSWNAGPAVSRNRGIDAASGRFIAFLDADDLWHPDKLSTQIEFMLKHQVALSYTAYEVIDQKGRVLGTRFPSSSLTYEDVLKSNQIGCLTAIYDTHLISKRYMPNIAKRQDMGLWLSILKEGHIARRVGERSLARYRVGSTSVSSNKFNVLKYQWRIYREVEKLSLLKSINYFRHYAYRGLSRKI</sequence>
<evidence type="ECO:0000313" key="2">
    <source>
        <dbReference type="EMBL" id="GAD66581.1"/>
    </source>
</evidence>
<dbReference type="SUPFAM" id="SSF53448">
    <property type="entry name" value="Nucleotide-diphospho-sugar transferases"/>
    <property type="match status" value="1"/>
</dbReference>
<dbReference type="EMBL" id="BATJ01000004">
    <property type="protein sequence ID" value="GAD66581.1"/>
    <property type="molecule type" value="Genomic_DNA"/>
</dbReference>
<comment type="caution">
    <text evidence="2">The sequence shown here is derived from an EMBL/GenBank/DDBJ whole genome shotgun (WGS) entry which is preliminary data.</text>
</comment>
<dbReference type="GO" id="GO:0016758">
    <property type="term" value="F:hexosyltransferase activity"/>
    <property type="evidence" value="ECO:0007669"/>
    <property type="project" value="UniProtKB-ARBA"/>
</dbReference>
<gene>
    <name evidence="2" type="ORF">VPR01S_04_01860</name>
</gene>
<name>U2ZFW0_VIBPR</name>
<dbReference type="InterPro" id="IPR029044">
    <property type="entry name" value="Nucleotide-diphossugar_trans"/>
</dbReference>
<organism evidence="2 3">
    <name type="scientific">Vibrio proteolyticus NBRC 13287</name>
    <dbReference type="NCBI Taxonomy" id="1219065"/>
    <lineage>
        <taxon>Bacteria</taxon>
        <taxon>Pseudomonadati</taxon>
        <taxon>Pseudomonadota</taxon>
        <taxon>Gammaproteobacteria</taxon>
        <taxon>Vibrionales</taxon>
        <taxon>Vibrionaceae</taxon>
        <taxon>Vibrio</taxon>
    </lineage>
</organism>
<dbReference type="Pfam" id="PF00535">
    <property type="entry name" value="Glycos_transf_2"/>
    <property type="match status" value="1"/>
</dbReference>
<keyword evidence="2" id="KW-0808">Transferase</keyword>
<accession>U2ZFW0</accession>
<dbReference type="PANTHER" id="PTHR22916">
    <property type="entry name" value="GLYCOSYLTRANSFERASE"/>
    <property type="match status" value="1"/>
</dbReference>
<protein>
    <submittedName>
        <fullName evidence="2">Putative glycosyltransferase</fullName>
    </submittedName>
</protein>
<dbReference type="RefSeq" id="WP_021704561.1">
    <property type="nucleotide sequence ID" value="NZ_BATJ01000004.1"/>
</dbReference>
<dbReference type="PANTHER" id="PTHR22916:SF3">
    <property type="entry name" value="UDP-GLCNAC:BETAGAL BETA-1,3-N-ACETYLGLUCOSAMINYLTRANSFERASE-LIKE PROTEIN 1"/>
    <property type="match status" value="1"/>
</dbReference>
<dbReference type="Proteomes" id="UP000016570">
    <property type="component" value="Unassembled WGS sequence"/>
</dbReference>
<evidence type="ECO:0000313" key="3">
    <source>
        <dbReference type="Proteomes" id="UP000016570"/>
    </source>
</evidence>
<dbReference type="Gene3D" id="3.90.550.10">
    <property type="entry name" value="Spore Coat Polysaccharide Biosynthesis Protein SpsA, Chain A"/>
    <property type="match status" value="1"/>
</dbReference>
<feature type="domain" description="Glycosyltransferase 2-like" evidence="1">
    <location>
        <begin position="6"/>
        <end position="130"/>
    </location>
</feature>
<reference evidence="2 3" key="1">
    <citation type="submission" date="2013-09" db="EMBL/GenBank/DDBJ databases">
        <title>Whole genome shotgun sequence of Vibrio proteolyticus NBRC 13287.</title>
        <authorList>
            <person name="Isaki S."/>
            <person name="Hosoyama A."/>
            <person name="Numata M."/>
            <person name="Hashimoto M."/>
            <person name="Hosoyama Y."/>
            <person name="Tsuchikane K."/>
            <person name="Noguchi M."/>
            <person name="Hirakata S."/>
            <person name="Ichikawa N."/>
            <person name="Ohji S."/>
            <person name="Yamazoe A."/>
            <person name="Fujita N."/>
        </authorList>
    </citation>
    <scope>NUCLEOTIDE SEQUENCE [LARGE SCALE GENOMIC DNA]</scope>
    <source>
        <strain evidence="2 3">NBRC 13287</strain>
    </source>
</reference>
<keyword evidence="3" id="KW-1185">Reference proteome</keyword>
<proteinExistence type="predicted"/>
<dbReference type="STRING" id="1219065.VPR01S_04_01860"/>
<dbReference type="eggNOG" id="COG0463">
    <property type="taxonomic scope" value="Bacteria"/>
</dbReference>